<organism evidence="1 2">
    <name type="scientific">Brassica napus</name>
    <name type="common">Rape</name>
    <dbReference type="NCBI Taxonomy" id="3708"/>
    <lineage>
        <taxon>Eukaryota</taxon>
        <taxon>Viridiplantae</taxon>
        <taxon>Streptophyta</taxon>
        <taxon>Embryophyta</taxon>
        <taxon>Tracheophyta</taxon>
        <taxon>Spermatophyta</taxon>
        <taxon>Magnoliopsida</taxon>
        <taxon>eudicotyledons</taxon>
        <taxon>Gunneridae</taxon>
        <taxon>Pentapetalae</taxon>
        <taxon>rosids</taxon>
        <taxon>malvids</taxon>
        <taxon>Brassicales</taxon>
        <taxon>Brassicaceae</taxon>
        <taxon>Brassiceae</taxon>
        <taxon>Brassica</taxon>
    </lineage>
</organism>
<evidence type="ECO:0000313" key="2">
    <source>
        <dbReference type="Proteomes" id="UP000028999"/>
    </source>
</evidence>
<dbReference type="OMA" id="HNLLILW"/>
<accession>A0A078I785</accession>
<sequence>MLLLNSRATAWIGFSLIFIIKLLSAVSNVKLTSSTEIHSSIAIRFTFLAKFIEITTPPTTIFTELFRHQPHQDNLQ</sequence>
<dbReference type="EMBL" id="LK032645">
    <property type="protein sequence ID" value="CDY45982.1"/>
    <property type="molecule type" value="Genomic_DNA"/>
</dbReference>
<dbReference type="Proteomes" id="UP000028999">
    <property type="component" value="Unassembled WGS sequence"/>
</dbReference>
<keyword evidence="2" id="KW-1185">Reference proteome</keyword>
<protein>
    <submittedName>
        <fullName evidence="1">BnaA02g18140D protein</fullName>
    </submittedName>
</protein>
<dbReference type="AlphaFoldDB" id="A0A078I785"/>
<reference evidence="1 2" key="1">
    <citation type="journal article" date="2014" name="Science">
        <title>Plant genetics. Early allopolyploid evolution in the post-Neolithic Brassica napus oilseed genome.</title>
        <authorList>
            <person name="Chalhoub B."/>
            <person name="Denoeud F."/>
            <person name="Liu S."/>
            <person name="Parkin I.A."/>
            <person name="Tang H."/>
            <person name="Wang X."/>
            <person name="Chiquet J."/>
            <person name="Belcram H."/>
            <person name="Tong C."/>
            <person name="Samans B."/>
            <person name="Correa M."/>
            <person name="Da Silva C."/>
            <person name="Just J."/>
            <person name="Falentin C."/>
            <person name="Koh C.S."/>
            <person name="Le Clainche I."/>
            <person name="Bernard M."/>
            <person name="Bento P."/>
            <person name="Noel B."/>
            <person name="Labadie K."/>
            <person name="Alberti A."/>
            <person name="Charles M."/>
            <person name="Arnaud D."/>
            <person name="Guo H."/>
            <person name="Daviaud C."/>
            <person name="Alamery S."/>
            <person name="Jabbari K."/>
            <person name="Zhao M."/>
            <person name="Edger P.P."/>
            <person name="Chelaifa H."/>
            <person name="Tack D."/>
            <person name="Lassalle G."/>
            <person name="Mestiri I."/>
            <person name="Schnel N."/>
            <person name="Le Paslier M.C."/>
            <person name="Fan G."/>
            <person name="Renault V."/>
            <person name="Bayer P.E."/>
            <person name="Golicz A.A."/>
            <person name="Manoli S."/>
            <person name="Lee T.H."/>
            <person name="Thi V.H."/>
            <person name="Chalabi S."/>
            <person name="Hu Q."/>
            <person name="Fan C."/>
            <person name="Tollenaere R."/>
            <person name="Lu Y."/>
            <person name="Battail C."/>
            <person name="Shen J."/>
            <person name="Sidebottom C.H."/>
            <person name="Wang X."/>
            <person name="Canaguier A."/>
            <person name="Chauveau A."/>
            <person name="Berard A."/>
            <person name="Deniot G."/>
            <person name="Guan M."/>
            <person name="Liu Z."/>
            <person name="Sun F."/>
            <person name="Lim Y.P."/>
            <person name="Lyons E."/>
            <person name="Town C.D."/>
            <person name="Bancroft I."/>
            <person name="Wang X."/>
            <person name="Meng J."/>
            <person name="Ma J."/>
            <person name="Pires J.C."/>
            <person name="King G.J."/>
            <person name="Brunel D."/>
            <person name="Delourme R."/>
            <person name="Renard M."/>
            <person name="Aury J.M."/>
            <person name="Adams K.L."/>
            <person name="Batley J."/>
            <person name="Snowdon R.J."/>
            <person name="Tost J."/>
            <person name="Edwards D."/>
            <person name="Zhou Y."/>
            <person name="Hua W."/>
            <person name="Sharpe A.G."/>
            <person name="Paterson A.H."/>
            <person name="Guan C."/>
            <person name="Wincker P."/>
        </authorList>
    </citation>
    <scope>NUCLEOTIDE SEQUENCE [LARGE SCALE GENOMIC DNA]</scope>
    <source>
        <strain evidence="2">cv. Darmor-bzh</strain>
    </source>
</reference>
<proteinExistence type="predicted"/>
<name>A0A078I785_BRANA</name>
<dbReference type="Gramene" id="CDY45982">
    <property type="protein sequence ID" value="CDY45982"/>
    <property type="gene ID" value="GSBRNA2T00083088001"/>
</dbReference>
<dbReference type="PaxDb" id="3708-A0A078I785"/>
<gene>
    <name evidence="1" type="primary">BnaA02g18140D</name>
    <name evidence="1" type="ORF">GSBRNA2T00083088001</name>
</gene>
<evidence type="ECO:0000313" key="1">
    <source>
        <dbReference type="EMBL" id="CDY45982.1"/>
    </source>
</evidence>